<evidence type="ECO:0000256" key="1">
    <source>
        <dbReference type="SAM" id="Phobius"/>
    </source>
</evidence>
<proteinExistence type="predicted"/>
<comment type="caution">
    <text evidence="2">The sequence shown here is derived from an EMBL/GenBank/DDBJ whole genome shotgun (WGS) entry which is preliminary data.</text>
</comment>
<feature type="transmembrane region" description="Helical" evidence="1">
    <location>
        <begin position="38"/>
        <end position="62"/>
    </location>
</feature>
<dbReference type="Proteomes" id="UP000288812">
    <property type="component" value="Unassembled WGS sequence"/>
</dbReference>
<dbReference type="PIRSF" id="PIRSF024534">
    <property type="entry name" value="ThiW"/>
    <property type="match status" value="1"/>
</dbReference>
<sequence>MGNKIKNRRLTVASLLIALGFVLSPILRVPGMAPMQHFINVICSVLLGPWYSLVCAFLIALLRMMLLGVNLLAVTGGIFGAVLSGIFYRRTGKLIAATIGEMIGTGIIGAIASWPVMKYIYGAHEVVWLTYLPSFIMGTLIGGGLGLLFLVALKKRNLLEDIQRKLGTYSEKNNL</sequence>
<organism evidence="2 3">
    <name type="scientific">Anaerosphaera multitolerans</name>
    <dbReference type="NCBI Taxonomy" id="2487351"/>
    <lineage>
        <taxon>Bacteria</taxon>
        <taxon>Bacillati</taxon>
        <taxon>Bacillota</taxon>
        <taxon>Tissierellia</taxon>
        <taxon>Tissierellales</taxon>
        <taxon>Peptoniphilaceae</taxon>
        <taxon>Anaerosphaera</taxon>
    </lineage>
</organism>
<gene>
    <name evidence="2" type="primary">thiW</name>
    <name evidence="2" type="ORF">EF514_01940</name>
</gene>
<name>A0A437S938_9FIRM</name>
<accession>A0A437S938</accession>
<dbReference type="InterPro" id="IPR012652">
    <property type="entry name" value="ThiW"/>
</dbReference>
<feature type="transmembrane region" description="Helical" evidence="1">
    <location>
        <begin position="126"/>
        <end position="153"/>
    </location>
</feature>
<dbReference type="OrthoDB" id="5516776at2"/>
<dbReference type="Gene3D" id="1.10.1760.20">
    <property type="match status" value="1"/>
</dbReference>
<protein>
    <submittedName>
        <fullName evidence="2">Energy coupling factor transporter S component ThiW</fullName>
    </submittedName>
</protein>
<dbReference type="Pfam" id="PF09512">
    <property type="entry name" value="ThiW"/>
    <property type="match status" value="1"/>
</dbReference>
<evidence type="ECO:0000313" key="2">
    <source>
        <dbReference type="EMBL" id="RVU55630.1"/>
    </source>
</evidence>
<keyword evidence="1" id="KW-0472">Membrane</keyword>
<reference evidence="2 3" key="1">
    <citation type="submission" date="2018-11" db="EMBL/GenBank/DDBJ databases">
        <title>Genome sequencing and assembly of Anaerosphaera sp. nov., GS7-6-2.</title>
        <authorList>
            <person name="Rettenmaier R."/>
            <person name="Liebl W."/>
            <person name="Zverlov V."/>
        </authorList>
    </citation>
    <scope>NUCLEOTIDE SEQUENCE [LARGE SCALE GENOMIC DNA]</scope>
    <source>
        <strain evidence="2 3">GS7-6-2</strain>
    </source>
</reference>
<keyword evidence="1" id="KW-1133">Transmembrane helix</keyword>
<feature type="transmembrane region" description="Helical" evidence="1">
    <location>
        <begin position="94"/>
        <end position="114"/>
    </location>
</feature>
<feature type="transmembrane region" description="Helical" evidence="1">
    <location>
        <begin position="69"/>
        <end position="88"/>
    </location>
</feature>
<keyword evidence="1" id="KW-0812">Transmembrane</keyword>
<dbReference type="EMBL" id="RLIH01000002">
    <property type="protein sequence ID" value="RVU55630.1"/>
    <property type="molecule type" value="Genomic_DNA"/>
</dbReference>
<dbReference type="NCBIfam" id="TIGR02359">
    <property type="entry name" value="thiW"/>
    <property type="match status" value="1"/>
</dbReference>
<evidence type="ECO:0000313" key="3">
    <source>
        <dbReference type="Proteomes" id="UP000288812"/>
    </source>
</evidence>
<dbReference type="AlphaFoldDB" id="A0A437S938"/>
<keyword evidence="3" id="KW-1185">Reference proteome</keyword>